<dbReference type="AlphaFoldDB" id="A0A8S0SM36"/>
<sequence>MGVIASYVKPTESHHTIIGEIVAGSTVIESYYTPWSGSVAQQFDVHFLGVFSVGGWGLWFWVAVALLDLVVAKVMLDLVVWILLLVVMVLKFKMVVCWRCSVVTGDGCVSLFSGGDMVVMVGRVVMLWFMRRRWQRW</sequence>
<feature type="transmembrane region" description="Helical" evidence="1">
    <location>
        <begin position="74"/>
        <end position="92"/>
    </location>
</feature>
<evidence type="ECO:0000313" key="2">
    <source>
        <dbReference type="EMBL" id="CAA2992801.1"/>
    </source>
</evidence>
<comment type="caution">
    <text evidence="2">The sequence shown here is derived from an EMBL/GenBank/DDBJ whole genome shotgun (WGS) entry which is preliminary data.</text>
</comment>
<keyword evidence="1" id="KW-0472">Membrane</keyword>
<protein>
    <recommendedName>
        <fullName evidence="4">Transmembrane protein</fullName>
    </recommendedName>
</protein>
<feature type="transmembrane region" description="Helical" evidence="1">
    <location>
        <begin position="45"/>
        <end position="67"/>
    </location>
</feature>
<proteinExistence type="predicted"/>
<keyword evidence="1" id="KW-1133">Transmembrane helix</keyword>
<keyword evidence="3" id="KW-1185">Reference proteome</keyword>
<evidence type="ECO:0008006" key="4">
    <source>
        <dbReference type="Google" id="ProtNLM"/>
    </source>
</evidence>
<keyword evidence="1" id="KW-0812">Transmembrane</keyword>
<gene>
    <name evidence="2" type="ORF">OLEA9_A043393</name>
</gene>
<reference evidence="2 3" key="1">
    <citation type="submission" date="2019-12" db="EMBL/GenBank/DDBJ databases">
        <authorList>
            <person name="Alioto T."/>
            <person name="Alioto T."/>
            <person name="Gomez Garrido J."/>
        </authorList>
    </citation>
    <scope>NUCLEOTIDE SEQUENCE [LARGE SCALE GENOMIC DNA]</scope>
</reference>
<evidence type="ECO:0000313" key="3">
    <source>
        <dbReference type="Proteomes" id="UP000594638"/>
    </source>
</evidence>
<accession>A0A8S0SM36</accession>
<organism evidence="2 3">
    <name type="scientific">Olea europaea subsp. europaea</name>
    <dbReference type="NCBI Taxonomy" id="158383"/>
    <lineage>
        <taxon>Eukaryota</taxon>
        <taxon>Viridiplantae</taxon>
        <taxon>Streptophyta</taxon>
        <taxon>Embryophyta</taxon>
        <taxon>Tracheophyta</taxon>
        <taxon>Spermatophyta</taxon>
        <taxon>Magnoliopsida</taxon>
        <taxon>eudicotyledons</taxon>
        <taxon>Gunneridae</taxon>
        <taxon>Pentapetalae</taxon>
        <taxon>asterids</taxon>
        <taxon>lamiids</taxon>
        <taxon>Lamiales</taxon>
        <taxon>Oleaceae</taxon>
        <taxon>Oleeae</taxon>
        <taxon>Olea</taxon>
    </lineage>
</organism>
<evidence type="ECO:0000256" key="1">
    <source>
        <dbReference type="SAM" id="Phobius"/>
    </source>
</evidence>
<name>A0A8S0SM36_OLEEU</name>
<dbReference type="EMBL" id="CACTIH010005442">
    <property type="protein sequence ID" value="CAA2992801.1"/>
    <property type="molecule type" value="Genomic_DNA"/>
</dbReference>
<dbReference type="Gramene" id="OE9A043393T1">
    <property type="protein sequence ID" value="OE9A043393C1"/>
    <property type="gene ID" value="OE9A043393"/>
</dbReference>
<dbReference type="Proteomes" id="UP000594638">
    <property type="component" value="Unassembled WGS sequence"/>
</dbReference>
<feature type="transmembrane region" description="Helical" evidence="1">
    <location>
        <begin position="112"/>
        <end position="130"/>
    </location>
</feature>